<reference evidence="9 10" key="1">
    <citation type="submission" date="2018-04" db="EMBL/GenBank/DDBJ databases">
        <title>Genomic Encyclopedia of Archaeal and Bacterial Type Strains, Phase II (KMG-II): from individual species to whole genera.</title>
        <authorList>
            <person name="Goeker M."/>
        </authorList>
    </citation>
    <scope>NUCLEOTIDE SEQUENCE [LARGE SCALE GENOMIC DNA]</scope>
    <source>
        <strain evidence="9 10">DSM 26809</strain>
    </source>
</reference>
<dbReference type="GO" id="GO:0008137">
    <property type="term" value="F:NADH dehydrogenase (ubiquinone) activity"/>
    <property type="evidence" value="ECO:0007669"/>
    <property type="project" value="InterPro"/>
</dbReference>
<dbReference type="PANTHER" id="PTHR43507">
    <property type="entry name" value="NADH-UBIQUINONE OXIDOREDUCTASE CHAIN 4"/>
    <property type="match status" value="1"/>
</dbReference>
<dbReference type="GO" id="GO:0012505">
    <property type="term" value="C:endomembrane system"/>
    <property type="evidence" value="ECO:0007669"/>
    <property type="project" value="UniProtKB-SubCell"/>
</dbReference>
<evidence type="ECO:0000313" key="10">
    <source>
        <dbReference type="Proteomes" id="UP000244168"/>
    </source>
</evidence>
<dbReference type="NCBIfam" id="TIGR01972">
    <property type="entry name" value="NDH_I_M"/>
    <property type="match status" value="1"/>
</dbReference>
<feature type="transmembrane region" description="Helical" evidence="7">
    <location>
        <begin position="236"/>
        <end position="257"/>
    </location>
</feature>
<feature type="transmembrane region" description="Helical" evidence="7">
    <location>
        <begin position="205"/>
        <end position="224"/>
    </location>
</feature>
<feature type="transmembrane region" description="Helical" evidence="7">
    <location>
        <begin position="66"/>
        <end position="95"/>
    </location>
</feature>
<keyword evidence="4 7" id="KW-1133">Transmembrane helix</keyword>
<feature type="transmembrane region" description="Helical" evidence="7">
    <location>
        <begin position="132"/>
        <end position="149"/>
    </location>
</feature>
<dbReference type="Pfam" id="PF00361">
    <property type="entry name" value="Proton_antipo_M"/>
    <property type="match status" value="1"/>
</dbReference>
<dbReference type="AlphaFoldDB" id="A0A2T5JBU9"/>
<dbReference type="PANTHER" id="PTHR43507:SF1">
    <property type="entry name" value="NADH-UBIQUINONE OXIDOREDUCTASE CHAIN 4"/>
    <property type="match status" value="1"/>
</dbReference>
<dbReference type="PRINTS" id="PR01437">
    <property type="entry name" value="NUOXDRDTASE4"/>
</dbReference>
<evidence type="ECO:0000256" key="6">
    <source>
        <dbReference type="RuleBase" id="RU000320"/>
    </source>
</evidence>
<name>A0A2T5JBU9_9SPHI</name>
<evidence type="ECO:0000259" key="8">
    <source>
        <dbReference type="Pfam" id="PF00361"/>
    </source>
</evidence>
<dbReference type="InterPro" id="IPR001750">
    <property type="entry name" value="ND/Mrp_TM"/>
</dbReference>
<dbReference type="GO" id="GO:0016020">
    <property type="term" value="C:membrane"/>
    <property type="evidence" value="ECO:0007669"/>
    <property type="project" value="UniProtKB-SubCell"/>
</dbReference>
<feature type="transmembrane region" description="Helical" evidence="7">
    <location>
        <begin position="324"/>
        <end position="345"/>
    </location>
</feature>
<comment type="subcellular location">
    <subcellularLocation>
        <location evidence="1">Endomembrane system</location>
        <topology evidence="1">Multi-pass membrane protein</topology>
    </subcellularLocation>
    <subcellularLocation>
        <location evidence="6">Membrane</location>
        <topology evidence="6">Multi-pass membrane protein</topology>
    </subcellularLocation>
</comment>
<organism evidence="9 10">
    <name type="scientific">Mucilaginibacter yixingensis</name>
    <dbReference type="NCBI Taxonomy" id="1295612"/>
    <lineage>
        <taxon>Bacteria</taxon>
        <taxon>Pseudomonadati</taxon>
        <taxon>Bacteroidota</taxon>
        <taxon>Sphingobacteriia</taxon>
        <taxon>Sphingobacteriales</taxon>
        <taxon>Sphingobacteriaceae</taxon>
        <taxon>Mucilaginibacter</taxon>
    </lineage>
</organism>
<dbReference type="EMBL" id="QAOQ01000002">
    <property type="protein sequence ID" value="PTQ99244.1"/>
    <property type="molecule type" value="Genomic_DNA"/>
</dbReference>
<dbReference type="InterPro" id="IPR003918">
    <property type="entry name" value="NADH_UbQ_OxRdtase"/>
</dbReference>
<feature type="transmembrane region" description="Helical" evidence="7">
    <location>
        <begin position="107"/>
        <end position="126"/>
    </location>
</feature>
<comment type="similarity">
    <text evidence="2">Belongs to the complex I subunit 4 family.</text>
</comment>
<comment type="caution">
    <text evidence="9">The sequence shown here is derived from an EMBL/GenBank/DDBJ whole genome shotgun (WGS) entry which is preliminary data.</text>
</comment>
<dbReference type="InterPro" id="IPR010227">
    <property type="entry name" value="NADH_Q_OxRdtase_chainM/4"/>
</dbReference>
<dbReference type="GO" id="GO:0048039">
    <property type="term" value="F:ubiquinone binding"/>
    <property type="evidence" value="ECO:0007669"/>
    <property type="project" value="TreeGrafter"/>
</dbReference>
<feature type="transmembrane region" description="Helical" evidence="7">
    <location>
        <begin position="357"/>
        <end position="380"/>
    </location>
</feature>
<feature type="transmembrane region" description="Helical" evidence="7">
    <location>
        <begin position="269"/>
        <end position="290"/>
    </location>
</feature>
<sequence length="497" mass="54822">MTVSILIFLPLLAAAALFLVKNDWAKHIALVATLAELVITGVLISKFNPNTSFPQMDSTAPWIPQIGAYFVVALDGLNIIPVLLTALVLPLIILSTYKHQYDNRAKAFYALILFMQAGMTTVFLAMDGFLFYVGWEAALIPIYFICGMWGGENRVKITLKFFIYTFAGSLFMLAGLIYLYLHNPNGTFDSSDFYNLQLSLKEQSWLFWAFFLAFAIKVPIFPFHTWQPDTYTEAPAAGSMLLSGVMLKMGLYGMVRWMIPILPLGFNQWYPLAITLAVVGIVYASIIAFKQKDGKRLIAYSSIAHVGLISAAILALNWNGLQGAMIQMLSHGINVVGLFIVWDIISRKMNTRDITQLGGIAKVAPVFATCFLIITLGAVALPLTNGFVGEFLLLSGIYDYNIILVAIAGLTIILGAVYMLRMYKGVMQGPTNDLTIQFTDVTGTDKWVLIIISALVIVIGVYPQPILHLSDAGVRDFIHFMTEKMSATGSNTLPVTK</sequence>
<dbReference type="GO" id="GO:0015990">
    <property type="term" value="P:electron transport coupled proton transport"/>
    <property type="evidence" value="ECO:0007669"/>
    <property type="project" value="TreeGrafter"/>
</dbReference>
<evidence type="ECO:0000256" key="3">
    <source>
        <dbReference type="ARBA" id="ARBA00022692"/>
    </source>
</evidence>
<feature type="transmembrane region" description="Helical" evidence="7">
    <location>
        <begin position="161"/>
        <end position="181"/>
    </location>
</feature>
<evidence type="ECO:0000256" key="1">
    <source>
        <dbReference type="ARBA" id="ARBA00004127"/>
    </source>
</evidence>
<keyword evidence="10" id="KW-1185">Reference proteome</keyword>
<evidence type="ECO:0000256" key="2">
    <source>
        <dbReference type="ARBA" id="ARBA00009025"/>
    </source>
</evidence>
<protein>
    <submittedName>
        <fullName evidence="9">NADH dehydrogenase subunit M</fullName>
    </submittedName>
</protein>
<feature type="transmembrane region" description="Helical" evidence="7">
    <location>
        <begin position="447"/>
        <end position="467"/>
    </location>
</feature>
<dbReference type="RefSeq" id="WP_107827185.1">
    <property type="nucleotide sequence ID" value="NZ_CP160205.1"/>
</dbReference>
<evidence type="ECO:0000256" key="5">
    <source>
        <dbReference type="ARBA" id="ARBA00023136"/>
    </source>
</evidence>
<keyword evidence="5 7" id="KW-0472">Membrane</keyword>
<dbReference type="Proteomes" id="UP000244168">
    <property type="component" value="Unassembled WGS sequence"/>
</dbReference>
<feature type="transmembrane region" description="Helical" evidence="7">
    <location>
        <begin position="400"/>
        <end position="420"/>
    </location>
</feature>
<dbReference type="GO" id="GO:0042773">
    <property type="term" value="P:ATP synthesis coupled electron transport"/>
    <property type="evidence" value="ECO:0007669"/>
    <property type="project" value="InterPro"/>
</dbReference>
<feature type="domain" description="NADH:quinone oxidoreductase/Mrp antiporter transmembrane" evidence="8">
    <location>
        <begin position="125"/>
        <end position="411"/>
    </location>
</feature>
<dbReference type="GO" id="GO:0003954">
    <property type="term" value="F:NADH dehydrogenase activity"/>
    <property type="evidence" value="ECO:0007669"/>
    <property type="project" value="TreeGrafter"/>
</dbReference>
<dbReference type="OrthoDB" id="9811718at2"/>
<feature type="transmembrane region" description="Helical" evidence="7">
    <location>
        <begin position="297"/>
        <end position="318"/>
    </location>
</feature>
<evidence type="ECO:0000313" key="9">
    <source>
        <dbReference type="EMBL" id="PTQ99244.1"/>
    </source>
</evidence>
<evidence type="ECO:0000256" key="4">
    <source>
        <dbReference type="ARBA" id="ARBA00022989"/>
    </source>
</evidence>
<evidence type="ECO:0000256" key="7">
    <source>
        <dbReference type="SAM" id="Phobius"/>
    </source>
</evidence>
<gene>
    <name evidence="9" type="ORF">C8P68_10260</name>
</gene>
<accession>A0A2T5JBU9</accession>
<keyword evidence="3 6" id="KW-0812">Transmembrane</keyword>
<proteinExistence type="inferred from homology"/>